<dbReference type="AlphaFoldDB" id="A0A0A9F682"/>
<reference evidence="1" key="1">
    <citation type="submission" date="2014-09" db="EMBL/GenBank/DDBJ databases">
        <authorList>
            <person name="Magalhaes I.L.F."/>
            <person name="Oliveira U."/>
            <person name="Santos F.R."/>
            <person name="Vidigal T.H.D.A."/>
            <person name="Brescovit A.D."/>
            <person name="Santos A.J."/>
        </authorList>
    </citation>
    <scope>NUCLEOTIDE SEQUENCE</scope>
    <source>
        <tissue evidence="1">Shoot tissue taken approximately 20 cm above the soil surface</tissue>
    </source>
</reference>
<accession>A0A0A9F682</accession>
<protein>
    <submittedName>
        <fullName evidence="1">Uncharacterized protein</fullName>
    </submittedName>
</protein>
<sequence>MMQSCEGAMKSLRSDACSAGENLLDDISGRPEALQSIPGVFDCLCRHRNQRNQSVTV</sequence>
<reference evidence="1" key="2">
    <citation type="journal article" date="2015" name="Data Brief">
        <title>Shoot transcriptome of the giant reed, Arundo donax.</title>
        <authorList>
            <person name="Barrero R.A."/>
            <person name="Guerrero F.D."/>
            <person name="Moolhuijzen P."/>
            <person name="Goolsby J.A."/>
            <person name="Tidwell J."/>
            <person name="Bellgard S.E."/>
            <person name="Bellgard M.I."/>
        </authorList>
    </citation>
    <scope>NUCLEOTIDE SEQUENCE</scope>
    <source>
        <tissue evidence="1">Shoot tissue taken approximately 20 cm above the soil surface</tissue>
    </source>
</reference>
<proteinExistence type="predicted"/>
<organism evidence="1">
    <name type="scientific">Arundo donax</name>
    <name type="common">Giant reed</name>
    <name type="synonym">Donax arundinaceus</name>
    <dbReference type="NCBI Taxonomy" id="35708"/>
    <lineage>
        <taxon>Eukaryota</taxon>
        <taxon>Viridiplantae</taxon>
        <taxon>Streptophyta</taxon>
        <taxon>Embryophyta</taxon>
        <taxon>Tracheophyta</taxon>
        <taxon>Spermatophyta</taxon>
        <taxon>Magnoliopsida</taxon>
        <taxon>Liliopsida</taxon>
        <taxon>Poales</taxon>
        <taxon>Poaceae</taxon>
        <taxon>PACMAD clade</taxon>
        <taxon>Arundinoideae</taxon>
        <taxon>Arundineae</taxon>
        <taxon>Arundo</taxon>
    </lineage>
</organism>
<evidence type="ECO:0000313" key="1">
    <source>
        <dbReference type="EMBL" id="JAE07872.1"/>
    </source>
</evidence>
<dbReference type="EMBL" id="GBRH01190024">
    <property type="protein sequence ID" value="JAE07872.1"/>
    <property type="molecule type" value="Transcribed_RNA"/>
</dbReference>
<name>A0A0A9F682_ARUDO</name>